<dbReference type="SUPFAM" id="SSF57903">
    <property type="entry name" value="FYVE/PHD zinc finger"/>
    <property type="match status" value="1"/>
</dbReference>
<dbReference type="SUPFAM" id="SSF88697">
    <property type="entry name" value="PUA domain-like"/>
    <property type="match status" value="1"/>
</dbReference>
<evidence type="ECO:0000259" key="16">
    <source>
        <dbReference type="PROSITE" id="PS50053"/>
    </source>
</evidence>
<keyword evidence="20" id="KW-1185">Reference proteome</keyword>
<dbReference type="InterPro" id="IPR001965">
    <property type="entry name" value="Znf_PHD"/>
</dbReference>
<dbReference type="InterPro" id="IPR003105">
    <property type="entry name" value="SRA_YDG"/>
</dbReference>
<comment type="pathway">
    <text evidence="2">Protein modification; protein ubiquitination.</text>
</comment>
<dbReference type="InterPro" id="IPR000626">
    <property type="entry name" value="Ubiquitin-like_dom"/>
</dbReference>
<dbReference type="SUPFAM" id="SSF54236">
    <property type="entry name" value="Ubiquitin-like"/>
    <property type="match status" value="1"/>
</dbReference>
<gene>
    <name evidence="19" type="ORF">Glove_74g118</name>
</gene>
<keyword evidence="9" id="KW-0238">DNA-binding</keyword>
<dbReference type="EMBL" id="PQFF01000070">
    <property type="protein sequence ID" value="RHZ84872.1"/>
    <property type="molecule type" value="Genomic_DNA"/>
</dbReference>
<dbReference type="InterPro" id="IPR036987">
    <property type="entry name" value="SRA-YDG_sf"/>
</dbReference>
<dbReference type="Gene3D" id="2.30.280.10">
    <property type="entry name" value="SRA-YDG"/>
    <property type="match status" value="1"/>
</dbReference>
<dbReference type="InterPro" id="IPR013083">
    <property type="entry name" value="Znf_RING/FYVE/PHD"/>
</dbReference>
<keyword evidence="10 13" id="KW-0539">Nucleus</keyword>
<dbReference type="InterPro" id="IPR011011">
    <property type="entry name" value="Znf_FYVE_PHD"/>
</dbReference>
<keyword evidence="5" id="KW-0479">Metal-binding</keyword>
<dbReference type="GO" id="GO:0044027">
    <property type="term" value="P:negative regulation of gene expression via chromosomal CpG island methylation"/>
    <property type="evidence" value="ECO:0007669"/>
    <property type="project" value="TreeGrafter"/>
</dbReference>
<dbReference type="InterPro" id="IPR018957">
    <property type="entry name" value="Znf_C3HC4_RING-type"/>
</dbReference>
<protein>
    <recommendedName>
        <fullName evidence="3">RING-type E3 ubiquitin transferase</fullName>
        <ecNumber evidence="3">2.3.2.27</ecNumber>
    </recommendedName>
</protein>
<dbReference type="AlphaFoldDB" id="A0A397JCL2"/>
<evidence type="ECO:0000256" key="5">
    <source>
        <dbReference type="ARBA" id="ARBA00022723"/>
    </source>
</evidence>
<evidence type="ECO:0000256" key="14">
    <source>
        <dbReference type="SAM" id="MobiDB-lite"/>
    </source>
</evidence>
<evidence type="ECO:0000256" key="8">
    <source>
        <dbReference type="ARBA" id="ARBA00022833"/>
    </source>
</evidence>
<dbReference type="STRING" id="1348612.A0A397JCL2"/>
<dbReference type="OrthoDB" id="2270193at2759"/>
<dbReference type="PROSITE" id="PS50016">
    <property type="entry name" value="ZF_PHD_2"/>
    <property type="match status" value="1"/>
</dbReference>
<dbReference type="GO" id="GO:0016567">
    <property type="term" value="P:protein ubiquitination"/>
    <property type="evidence" value="ECO:0007669"/>
    <property type="project" value="UniProtKB-UniPathway"/>
</dbReference>
<evidence type="ECO:0000256" key="7">
    <source>
        <dbReference type="ARBA" id="ARBA00022786"/>
    </source>
</evidence>
<dbReference type="PROSITE" id="PS00518">
    <property type="entry name" value="ZF_RING_1"/>
    <property type="match status" value="1"/>
</dbReference>
<dbReference type="SMART" id="SM00249">
    <property type="entry name" value="PHD"/>
    <property type="match status" value="1"/>
</dbReference>
<keyword evidence="7" id="KW-0833">Ubl conjugation pathway</keyword>
<dbReference type="InterPro" id="IPR019787">
    <property type="entry name" value="Znf_PHD-finger"/>
</dbReference>
<keyword evidence="11" id="KW-0131">Cell cycle</keyword>
<feature type="domain" description="RING-type" evidence="17">
    <location>
        <begin position="546"/>
        <end position="585"/>
    </location>
</feature>
<evidence type="ECO:0000256" key="9">
    <source>
        <dbReference type="ARBA" id="ARBA00023125"/>
    </source>
</evidence>
<dbReference type="SMART" id="SM00184">
    <property type="entry name" value="RING"/>
    <property type="match status" value="2"/>
</dbReference>
<dbReference type="Gene3D" id="3.10.20.90">
    <property type="entry name" value="Phosphatidylinositol 3-kinase Catalytic Subunit, Chain A, domain 1"/>
    <property type="match status" value="1"/>
</dbReference>
<dbReference type="GO" id="GO:0061630">
    <property type="term" value="F:ubiquitin protein ligase activity"/>
    <property type="evidence" value="ECO:0007669"/>
    <property type="project" value="UniProtKB-EC"/>
</dbReference>
<proteinExistence type="predicted"/>
<dbReference type="PANTHER" id="PTHR14140">
    <property type="entry name" value="E3 UBIQUITIN-PROTEIN LIGASE UHRF-RELATED"/>
    <property type="match status" value="1"/>
</dbReference>
<evidence type="ECO:0000256" key="4">
    <source>
        <dbReference type="ARBA" id="ARBA00022679"/>
    </source>
</evidence>
<feature type="domain" description="RING-type" evidence="17">
    <location>
        <begin position="182"/>
        <end position="228"/>
    </location>
</feature>
<dbReference type="PROSITE" id="PS50053">
    <property type="entry name" value="UBIQUITIN_2"/>
    <property type="match status" value="1"/>
</dbReference>
<dbReference type="InterPro" id="IPR045134">
    <property type="entry name" value="UHRF1/2-like"/>
</dbReference>
<dbReference type="PANTHER" id="PTHR14140:SF45">
    <property type="entry name" value="RING-TYPE E3 UBIQUITIN TRANSFERASE"/>
    <property type="match status" value="1"/>
</dbReference>
<dbReference type="InterPro" id="IPR029071">
    <property type="entry name" value="Ubiquitin-like_domsf"/>
</dbReference>
<evidence type="ECO:0000256" key="1">
    <source>
        <dbReference type="ARBA" id="ARBA00000900"/>
    </source>
</evidence>
<reference evidence="19 20" key="1">
    <citation type="submission" date="2018-08" db="EMBL/GenBank/DDBJ databases">
        <title>Genome and evolution of the arbuscular mycorrhizal fungus Diversispora epigaea (formerly Glomus versiforme) and its bacterial endosymbionts.</title>
        <authorList>
            <person name="Sun X."/>
            <person name="Fei Z."/>
            <person name="Harrison M."/>
        </authorList>
    </citation>
    <scope>NUCLEOTIDE SEQUENCE [LARGE SCALE GENOMIC DNA]</scope>
    <source>
        <strain evidence="19 20">IT104</strain>
    </source>
</reference>
<accession>A0A397JCL2</accession>
<evidence type="ECO:0000256" key="13">
    <source>
        <dbReference type="PROSITE-ProRule" id="PRU00358"/>
    </source>
</evidence>
<feature type="compositionally biased region" description="Basic and acidic residues" evidence="14">
    <location>
        <begin position="479"/>
        <end position="488"/>
    </location>
</feature>
<comment type="catalytic activity">
    <reaction evidence="1">
        <text>S-ubiquitinyl-[E2 ubiquitin-conjugating enzyme]-L-cysteine + [acceptor protein]-L-lysine = [E2 ubiquitin-conjugating enzyme]-L-cysteine + N(6)-ubiquitinyl-[acceptor protein]-L-lysine.</text>
        <dbReference type="EC" id="2.3.2.27"/>
    </reaction>
</comment>
<evidence type="ECO:0000313" key="19">
    <source>
        <dbReference type="EMBL" id="RHZ84872.1"/>
    </source>
</evidence>
<evidence type="ECO:0000313" key="20">
    <source>
        <dbReference type="Proteomes" id="UP000266861"/>
    </source>
</evidence>
<evidence type="ECO:0000256" key="6">
    <source>
        <dbReference type="ARBA" id="ARBA00022771"/>
    </source>
</evidence>
<feature type="domain" description="Ubiquitin-like" evidence="16">
    <location>
        <begin position="1"/>
        <end position="74"/>
    </location>
</feature>
<feature type="region of interest" description="Disordered" evidence="14">
    <location>
        <begin position="477"/>
        <end position="498"/>
    </location>
</feature>
<dbReference type="SUPFAM" id="SSF57850">
    <property type="entry name" value="RING/U-box"/>
    <property type="match status" value="1"/>
</dbReference>
<dbReference type="Gene3D" id="3.30.40.10">
    <property type="entry name" value="Zinc/RING finger domain, C3HC4 (zinc finger)"/>
    <property type="match status" value="1"/>
</dbReference>
<dbReference type="Pfam" id="PF02182">
    <property type="entry name" value="SAD_SRA"/>
    <property type="match status" value="1"/>
</dbReference>
<dbReference type="CDD" id="cd15525">
    <property type="entry name" value="PHD_UHRF1_2"/>
    <property type="match status" value="1"/>
</dbReference>
<evidence type="ECO:0000256" key="10">
    <source>
        <dbReference type="ARBA" id="ARBA00023242"/>
    </source>
</evidence>
<dbReference type="Pfam" id="PF00628">
    <property type="entry name" value="PHD"/>
    <property type="match status" value="1"/>
</dbReference>
<keyword evidence="4" id="KW-0808">Transferase</keyword>
<feature type="domain" description="PHD-type" evidence="15">
    <location>
        <begin position="163"/>
        <end position="230"/>
    </location>
</feature>
<comment type="caution">
    <text evidence="19">The sequence shown here is derived from an EMBL/GenBank/DDBJ whole genome shotgun (WGS) entry which is preliminary data.</text>
</comment>
<feature type="domain" description="YDG" evidence="18">
    <location>
        <begin position="282"/>
        <end position="447"/>
    </location>
</feature>
<dbReference type="PROSITE" id="PS51015">
    <property type="entry name" value="YDG"/>
    <property type="match status" value="1"/>
</dbReference>
<evidence type="ECO:0000256" key="12">
    <source>
        <dbReference type="PROSITE-ProRule" id="PRU00175"/>
    </source>
</evidence>
<evidence type="ECO:0000256" key="2">
    <source>
        <dbReference type="ARBA" id="ARBA00004906"/>
    </source>
</evidence>
<keyword evidence="6 12" id="KW-0863">Zinc-finger</keyword>
<organism evidence="19 20">
    <name type="scientific">Diversispora epigaea</name>
    <dbReference type="NCBI Taxonomy" id="1348612"/>
    <lineage>
        <taxon>Eukaryota</taxon>
        <taxon>Fungi</taxon>
        <taxon>Fungi incertae sedis</taxon>
        <taxon>Mucoromycota</taxon>
        <taxon>Glomeromycotina</taxon>
        <taxon>Glomeromycetes</taxon>
        <taxon>Diversisporales</taxon>
        <taxon>Diversisporaceae</taxon>
        <taxon>Diversispora</taxon>
    </lineage>
</organism>
<dbReference type="GO" id="GO:0003677">
    <property type="term" value="F:DNA binding"/>
    <property type="evidence" value="ECO:0007669"/>
    <property type="project" value="UniProtKB-KW"/>
</dbReference>
<keyword evidence="8" id="KW-0862">Zinc</keyword>
<dbReference type="SMART" id="SM00213">
    <property type="entry name" value="UBQ"/>
    <property type="match status" value="1"/>
</dbReference>
<evidence type="ECO:0000259" key="15">
    <source>
        <dbReference type="PROSITE" id="PS50016"/>
    </source>
</evidence>
<evidence type="ECO:0000259" key="18">
    <source>
        <dbReference type="PROSITE" id="PS51015"/>
    </source>
</evidence>
<dbReference type="EC" id="2.3.2.27" evidence="3"/>
<evidence type="ECO:0000256" key="3">
    <source>
        <dbReference type="ARBA" id="ARBA00012483"/>
    </source>
</evidence>
<dbReference type="Gene3D" id="2.30.30.1150">
    <property type="match status" value="1"/>
</dbReference>
<evidence type="ECO:0000256" key="11">
    <source>
        <dbReference type="ARBA" id="ARBA00023306"/>
    </source>
</evidence>
<evidence type="ECO:0000259" key="17">
    <source>
        <dbReference type="PROSITE" id="PS50089"/>
    </source>
</evidence>
<dbReference type="GO" id="GO:0008270">
    <property type="term" value="F:zinc ion binding"/>
    <property type="evidence" value="ECO:0007669"/>
    <property type="project" value="UniProtKB-KW"/>
</dbReference>
<dbReference type="Pfam" id="PF00097">
    <property type="entry name" value="zf-C3HC4"/>
    <property type="match status" value="1"/>
</dbReference>
<name>A0A397JCL2_9GLOM</name>
<dbReference type="SMART" id="SM00466">
    <property type="entry name" value="SRA"/>
    <property type="match status" value="1"/>
</dbReference>
<dbReference type="UniPathway" id="UPA00143"/>
<dbReference type="InterPro" id="IPR015947">
    <property type="entry name" value="PUA-like_sf"/>
</dbReference>
<sequence>MFIYIATPGEAANDKLKIQCGPTDDIKIIRELIFKHFGKKFLPKCQRLIFGGKQLEDGHTLFHYNIKNTNTVQLFGKINRDLEKVLPDASPGEQHVVSVVIHLPNHHRQTNSNDVNEMDLDASQIEGSIQESVVSVNDDTRKETAAPDHDINMQDNVNDGTEDYVCEMCNNNSRKKCKNCGCSICGGKDDEAHMIVCDECQYYFHFACLNPPLQKLPDEEYWYCPDCKHQDNDIVLAGQRLDLKKSKKSKMPSAFQTKSWGGGMACVGLSKRCEIVDPDYFGAIPGIPVGSSWKYRINCSEAGVHRPPVAGIAGKSSVGAVSIVLSGGYPEDTDNGFEFIYTGSGGRDLKTGNKRTAEQSSDQELTKTNLALAVCCDAKVNDIKGAVAKDWKKGKPIRVCRSDKLKKHNPTFAPDEGIRYDGLYKIVRYWPEKGKSGFIVWRYEMRRDDDEPVPWSPEGKKRIAELGLTMYVPDELKDEESKKRKSEEGGSSNKKAKKTNIYKPSSTLVKLIAKDKKNARAWKIVMGKDCDTLAEFISSIEEEFKCPVCIELVQNPVTTPCSHNYCFGCLELSAQNFGKKCVQCREEFGSKIFGINDDLVAALQEVIPTYNQKGKGKVY</sequence>
<dbReference type="Proteomes" id="UP000266861">
    <property type="component" value="Unassembled WGS sequence"/>
</dbReference>
<dbReference type="InterPro" id="IPR017907">
    <property type="entry name" value="Znf_RING_CS"/>
</dbReference>
<dbReference type="PROSITE" id="PS50089">
    <property type="entry name" value="ZF_RING_2"/>
    <property type="match status" value="2"/>
</dbReference>
<dbReference type="GO" id="GO:0005634">
    <property type="term" value="C:nucleus"/>
    <property type="evidence" value="ECO:0007669"/>
    <property type="project" value="UniProtKB-SubCell"/>
</dbReference>
<dbReference type="Pfam" id="PF00240">
    <property type="entry name" value="ubiquitin"/>
    <property type="match status" value="1"/>
</dbReference>
<comment type="subcellular location">
    <subcellularLocation>
        <location evidence="13">Nucleus</location>
    </subcellularLocation>
</comment>
<dbReference type="InterPro" id="IPR001841">
    <property type="entry name" value="Znf_RING"/>
</dbReference>